<protein>
    <submittedName>
        <fullName evidence="1">Uncharacterized protein</fullName>
    </submittedName>
</protein>
<reference evidence="1 2" key="1">
    <citation type="journal article" date="2024" name="J Genomics">
        <title>Draft genome sequencing and assembly of Favolaschia claudopus CIRM-BRFM 2984 isolated from oak limbs.</title>
        <authorList>
            <person name="Navarro D."/>
            <person name="Drula E."/>
            <person name="Chaduli D."/>
            <person name="Cazenave R."/>
            <person name="Ahrendt S."/>
            <person name="Wang J."/>
            <person name="Lipzen A."/>
            <person name="Daum C."/>
            <person name="Barry K."/>
            <person name="Grigoriev I.V."/>
            <person name="Favel A."/>
            <person name="Rosso M.N."/>
            <person name="Martin F."/>
        </authorList>
    </citation>
    <scope>NUCLEOTIDE SEQUENCE [LARGE SCALE GENOMIC DNA]</scope>
    <source>
        <strain evidence="1 2">CIRM-BRFM 2984</strain>
    </source>
</reference>
<gene>
    <name evidence="1" type="ORF">R3P38DRAFT_2767744</name>
</gene>
<name>A0AAW0CTJ6_9AGAR</name>
<sequence>MAICGSSPKRARLKRKGIRRWRRQRNRFGWNGGIIIIPISGDMSQSIWLKIDREIGEFDGNFLIWTYHECIRSTPNWHGYVRRDTVLVDVAAPMMKGFVVGQVQLFFSFVFRDKEYECALINWLVPVGNAPDPDTSMWVVEVERESGTVTLGIIDVNVIVRTSHAIGVYGTSALPKISIFRTLSRL</sequence>
<dbReference type="Proteomes" id="UP001362999">
    <property type="component" value="Unassembled WGS sequence"/>
</dbReference>
<accession>A0AAW0CTJ6</accession>
<organism evidence="1 2">
    <name type="scientific">Favolaschia claudopus</name>
    <dbReference type="NCBI Taxonomy" id="2862362"/>
    <lineage>
        <taxon>Eukaryota</taxon>
        <taxon>Fungi</taxon>
        <taxon>Dikarya</taxon>
        <taxon>Basidiomycota</taxon>
        <taxon>Agaricomycotina</taxon>
        <taxon>Agaricomycetes</taxon>
        <taxon>Agaricomycetidae</taxon>
        <taxon>Agaricales</taxon>
        <taxon>Marasmiineae</taxon>
        <taxon>Mycenaceae</taxon>
        <taxon>Favolaschia</taxon>
    </lineage>
</organism>
<evidence type="ECO:0000313" key="1">
    <source>
        <dbReference type="EMBL" id="KAK7042116.1"/>
    </source>
</evidence>
<comment type="caution">
    <text evidence="1">The sequence shown here is derived from an EMBL/GenBank/DDBJ whole genome shotgun (WGS) entry which is preliminary data.</text>
</comment>
<evidence type="ECO:0000313" key="2">
    <source>
        <dbReference type="Proteomes" id="UP001362999"/>
    </source>
</evidence>
<proteinExistence type="predicted"/>
<keyword evidence="2" id="KW-1185">Reference proteome</keyword>
<dbReference type="AlphaFoldDB" id="A0AAW0CTJ6"/>
<dbReference type="EMBL" id="JAWWNJ010000013">
    <property type="protein sequence ID" value="KAK7042116.1"/>
    <property type="molecule type" value="Genomic_DNA"/>
</dbReference>